<evidence type="ECO:0000259" key="6">
    <source>
        <dbReference type="Pfam" id="PF00933"/>
    </source>
</evidence>
<comment type="similarity">
    <text evidence="2">Belongs to the glycosyl hydrolase 3 family.</text>
</comment>
<evidence type="ECO:0000313" key="7">
    <source>
        <dbReference type="EMBL" id="ARF13826.1"/>
    </source>
</evidence>
<protein>
    <recommendedName>
        <fullName evidence="3">beta-N-acetylhexosaminidase</fullName>
        <ecNumber evidence="3">3.2.1.52</ecNumber>
    </recommendedName>
</protein>
<reference evidence="7 8" key="1">
    <citation type="submission" date="2016-04" db="EMBL/GenBank/DDBJ databases">
        <title>Comparative Genomics and Epigenetics of Sporosarcina ureae.</title>
        <authorList>
            <person name="Oliver A.S."/>
            <person name="Cooper K.K."/>
        </authorList>
    </citation>
    <scope>NUCLEOTIDE SEQUENCE [LARGE SCALE GENOMIC DNA]</scope>
    <source>
        <strain evidence="7 8">S204</strain>
    </source>
</reference>
<name>A0ABM6JU68_SPOUR</name>
<keyword evidence="8" id="KW-1185">Reference proteome</keyword>
<evidence type="ECO:0000313" key="8">
    <source>
        <dbReference type="Proteomes" id="UP000192486"/>
    </source>
</evidence>
<dbReference type="RefSeq" id="WP_051210619.1">
    <property type="nucleotide sequence ID" value="NZ_CP015108.1"/>
</dbReference>
<dbReference type="InterPro" id="IPR017853">
    <property type="entry name" value="GH"/>
</dbReference>
<keyword evidence="5" id="KW-0326">Glycosidase</keyword>
<dbReference type="PROSITE" id="PS51257">
    <property type="entry name" value="PROKAR_LIPOPROTEIN"/>
    <property type="match status" value="1"/>
</dbReference>
<accession>A0ABM6JU68</accession>
<keyword evidence="4" id="KW-0378">Hydrolase</keyword>
<dbReference type="InterPro" id="IPR025453">
    <property type="entry name" value="DUF4309"/>
</dbReference>
<dbReference type="InterPro" id="IPR050226">
    <property type="entry name" value="NagZ_Beta-hexosaminidase"/>
</dbReference>
<dbReference type="Gene3D" id="3.20.20.300">
    <property type="entry name" value="Glycoside hydrolase, family 3, N-terminal domain"/>
    <property type="match status" value="1"/>
</dbReference>
<dbReference type="Pfam" id="PF14172">
    <property type="entry name" value="DUF4309"/>
    <property type="match status" value="1"/>
</dbReference>
<dbReference type="Pfam" id="PF00933">
    <property type="entry name" value="Glyco_hydro_3"/>
    <property type="match status" value="1"/>
</dbReference>
<evidence type="ECO:0000256" key="1">
    <source>
        <dbReference type="ARBA" id="ARBA00001231"/>
    </source>
</evidence>
<sequence>MRKVSRIVLLLVVGALFIIATGCSNQENKQDEKAKQLEIRNKQNKQALITIHDAAKKGRLPNQQWQAGETTFQQVQDQLGEADKVERDNKGTYAVYVKEQLKLGLTENNLVYKLRTVESKLDDVTQSQTREILGAPDKLGQVDEQTAFVYELNDEYQLTLLFSSSENDASIAEVAVLHKPRAEIQAVIEGMQLDEKLGQLILMGVRGPQLDSVAKALIQDRHVGGIILFTRNFVSVSQSLSLINDLKQANTNAKTPLFISADEEGGRVTRLPKGLVKTPSNREVGIAENGKYAYDVGELIGRKMSAFGLNMNFAPVLDVDSNPDNPVIGDRSYGNDAQLVSKAGIQQANGMASQHVIPVVKHFPGHGDTSVDSHINLPVITHNKERLKNVELLPFKQAIEGGVNAVMVGHLLVEAYDPKTPASFSKIIIQDLLRDELQFDGVVITDDLVMGAIEENYTIGEVAVQSIVAGGDILLVGHRYTPVNELLTALQDALNEGVITEQRINQSVERILLLKQQYGVEDISKEQVDVEELNQQTKELIKKIQSGN</sequence>
<dbReference type="PANTHER" id="PTHR30480">
    <property type="entry name" value="BETA-HEXOSAMINIDASE-RELATED"/>
    <property type="match status" value="1"/>
</dbReference>
<evidence type="ECO:0000256" key="3">
    <source>
        <dbReference type="ARBA" id="ARBA00012663"/>
    </source>
</evidence>
<dbReference type="Proteomes" id="UP000192486">
    <property type="component" value="Chromosome"/>
</dbReference>
<organism evidence="7 8">
    <name type="scientific">Sporosarcina ureae</name>
    <dbReference type="NCBI Taxonomy" id="1571"/>
    <lineage>
        <taxon>Bacteria</taxon>
        <taxon>Bacillati</taxon>
        <taxon>Bacillota</taxon>
        <taxon>Bacilli</taxon>
        <taxon>Bacillales</taxon>
        <taxon>Caryophanaceae</taxon>
        <taxon>Sporosarcina</taxon>
    </lineage>
</organism>
<dbReference type="PANTHER" id="PTHR30480:SF13">
    <property type="entry name" value="BETA-HEXOSAMINIDASE"/>
    <property type="match status" value="1"/>
</dbReference>
<proteinExistence type="inferred from homology"/>
<dbReference type="EMBL" id="CP015108">
    <property type="protein sequence ID" value="ARF13826.1"/>
    <property type="molecule type" value="Genomic_DNA"/>
</dbReference>
<dbReference type="EC" id="3.2.1.52" evidence="3"/>
<gene>
    <name evidence="7" type="ORF">SporoS204_06505</name>
</gene>
<dbReference type="InterPro" id="IPR001764">
    <property type="entry name" value="Glyco_hydro_3_N"/>
</dbReference>
<evidence type="ECO:0000256" key="4">
    <source>
        <dbReference type="ARBA" id="ARBA00022801"/>
    </source>
</evidence>
<dbReference type="NCBIfam" id="NF003740">
    <property type="entry name" value="PRK05337.1"/>
    <property type="match status" value="1"/>
</dbReference>
<dbReference type="InterPro" id="IPR036962">
    <property type="entry name" value="Glyco_hydro_3_N_sf"/>
</dbReference>
<evidence type="ECO:0000256" key="2">
    <source>
        <dbReference type="ARBA" id="ARBA00005336"/>
    </source>
</evidence>
<feature type="domain" description="Glycoside hydrolase family 3 N-terminal" evidence="6">
    <location>
        <begin position="193"/>
        <end position="512"/>
    </location>
</feature>
<evidence type="ECO:0000256" key="5">
    <source>
        <dbReference type="ARBA" id="ARBA00023295"/>
    </source>
</evidence>
<comment type="catalytic activity">
    <reaction evidence="1">
        <text>Hydrolysis of terminal non-reducing N-acetyl-D-hexosamine residues in N-acetyl-beta-D-hexosaminides.</text>
        <dbReference type="EC" id="3.2.1.52"/>
    </reaction>
</comment>
<dbReference type="SUPFAM" id="SSF51445">
    <property type="entry name" value="(Trans)glycosidases"/>
    <property type="match status" value="1"/>
</dbReference>